<dbReference type="PANTHER" id="PTHR43941:SF1">
    <property type="entry name" value="STRUCTURAL MAINTENANCE OF CHROMOSOMES PROTEIN 2"/>
    <property type="match status" value="1"/>
</dbReference>
<sequence length="818" mass="90804">MRLVFMDEIMAKRNISSSVMNDLVDARQEIELLKKHLAEATKQYDYQLDEVRQLRVELQSLGDRHASVAEQNRGLTIIPQLQQDLRRVELERDDAVTKLLTLQLDVNAERQMFQTTISDLESKLQRLTSDTAATIAMKEDTIVAERLAHEARVHSLNDAADQVKSDLRAMLEQRSEALHSSEREADRYRAELSSMEVDVTTLRRTATQHLDTIDELQRHLQERDLELRRGEMRAHDAQYQDERRTATLETQLHETEKTLASSEDMLVVYKRALQYALDLLRGGTIIHTGGAEAADGPSSPALSPPRNGGAGVPFVLSPILASRLPGSSTDATNTTASSPVRRESHFDDAASPHVVKSNGAVVMASVLKNAIDDSARTGHQEQQRLVQQVQGVLQRQLASLASEVESLHVQQLTKLRRLSNRIADAGDVAELCSRRQTKFHLRLRNEMNALVSSKEVVEAELKSCRQHLRAAAEDHESLHIELRRNVSEREVERQAWGALQVFLDEVGGNLQSDVRRAAEETRQSVVQVRLINPEFLEGIKAIVRKSHATVQQVHDLVDVAQRQYHQLVVSGGAGSTAPSPSHYGPLPSPLSAHSLLNGRSPSMASRSGGAAGDAPKPALTVENLIQQLVNVCQLLENNIQQGKQSEERLTDSLKSWEVKLTKEWTEVERRIVSSLAPVRRTHANPTTIPSDSSFIHSSSYRQPSQQQQQQQPFIVHRSSSYQRNSSDDVNYGSGASFLSSAQHHVRSTEPSPAPMPAAYTPTPLVTAPTNQYIDPANAYRLTSASHQQNVQQQQQNATSGAYGASLPGWMTYAAALSK</sequence>
<gene>
    <name evidence="3" type="ORF">BSAL_92445</name>
</gene>
<evidence type="ECO:0000313" key="4">
    <source>
        <dbReference type="Proteomes" id="UP000051952"/>
    </source>
</evidence>
<evidence type="ECO:0000256" key="1">
    <source>
        <dbReference type="SAM" id="Coils"/>
    </source>
</evidence>
<dbReference type="GO" id="GO:0007076">
    <property type="term" value="P:mitotic chromosome condensation"/>
    <property type="evidence" value="ECO:0007669"/>
    <property type="project" value="TreeGrafter"/>
</dbReference>
<feature type="region of interest" description="Disordered" evidence="2">
    <location>
        <begin position="682"/>
        <end position="770"/>
    </location>
</feature>
<organism evidence="3 4">
    <name type="scientific">Bodo saltans</name>
    <name type="common">Flagellated protozoan</name>
    <dbReference type="NCBI Taxonomy" id="75058"/>
    <lineage>
        <taxon>Eukaryota</taxon>
        <taxon>Discoba</taxon>
        <taxon>Euglenozoa</taxon>
        <taxon>Kinetoplastea</taxon>
        <taxon>Metakinetoplastina</taxon>
        <taxon>Eubodonida</taxon>
        <taxon>Bodonidae</taxon>
        <taxon>Bodo</taxon>
    </lineage>
</organism>
<dbReference type="Proteomes" id="UP000051952">
    <property type="component" value="Unassembled WGS sequence"/>
</dbReference>
<accession>A0A0S4J7L3</accession>
<keyword evidence="4" id="KW-1185">Reference proteome</keyword>
<protein>
    <submittedName>
        <fullName evidence="3">Uncharacterized protein</fullName>
    </submittedName>
</protein>
<reference evidence="4" key="1">
    <citation type="submission" date="2015-09" db="EMBL/GenBank/DDBJ databases">
        <authorList>
            <consortium name="Pathogen Informatics"/>
        </authorList>
    </citation>
    <scope>NUCLEOTIDE SEQUENCE [LARGE SCALE GENOMIC DNA]</scope>
    <source>
        <strain evidence="4">Lake Konstanz</strain>
    </source>
</reference>
<feature type="compositionally biased region" description="Low complexity" evidence="2">
    <location>
        <begin position="690"/>
        <end position="711"/>
    </location>
</feature>
<name>A0A0S4J7L3_BODSA</name>
<proteinExistence type="predicted"/>
<feature type="coiled-coil region" evidence="1">
    <location>
        <begin position="171"/>
        <end position="198"/>
    </location>
</feature>
<feature type="compositionally biased region" description="Polar residues" evidence="2">
    <location>
        <begin position="717"/>
        <end position="728"/>
    </location>
</feature>
<dbReference type="GO" id="GO:0000785">
    <property type="term" value="C:chromatin"/>
    <property type="evidence" value="ECO:0007669"/>
    <property type="project" value="TreeGrafter"/>
</dbReference>
<dbReference type="GO" id="GO:0003682">
    <property type="term" value="F:chromatin binding"/>
    <property type="evidence" value="ECO:0007669"/>
    <property type="project" value="TreeGrafter"/>
</dbReference>
<dbReference type="PANTHER" id="PTHR43941">
    <property type="entry name" value="STRUCTURAL MAINTENANCE OF CHROMOSOMES PROTEIN 2"/>
    <property type="match status" value="1"/>
</dbReference>
<dbReference type="EMBL" id="CYKH01001274">
    <property type="protein sequence ID" value="CUG86302.1"/>
    <property type="molecule type" value="Genomic_DNA"/>
</dbReference>
<keyword evidence="1" id="KW-0175">Coiled coil</keyword>
<feature type="region of interest" description="Disordered" evidence="2">
    <location>
        <begin position="570"/>
        <end position="615"/>
    </location>
</feature>
<dbReference type="GO" id="GO:0000796">
    <property type="term" value="C:condensin complex"/>
    <property type="evidence" value="ECO:0007669"/>
    <property type="project" value="TreeGrafter"/>
</dbReference>
<evidence type="ECO:0000313" key="3">
    <source>
        <dbReference type="EMBL" id="CUG86302.1"/>
    </source>
</evidence>
<dbReference type="AlphaFoldDB" id="A0A0S4J7L3"/>
<feature type="coiled-coil region" evidence="1">
    <location>
        <begin position="78"/>
        <end position="130"/>
    </location>
</feature>
<evidence type="ECO:0000256" key="2">
    <source>
        <dbReference type="SAM" id="MobiDB-lite"/>
    </source>
</evidence>
<dbReference type="VEuPathDB" id="TriTrypDB:BSAL_92445"/>
<feature type="region of interest" description="Disordered" evidence="2">
    <location>
        <begin position="325"/>
        <end position="344"/>
    </location>
</feature>
<dbReference type="GO" id="GO:0000793">
    <property type="term" value="C:condensed chromosome"/>
    <property type="evidence" value="ECO:0007669"/>
    <property type="project" value="TreeGrafter"/>
</dbReference>
<feature type="compositionally biased region" description="Low complexity" evidence="2">
    <location>
        <begin position="327"/>
        <end position="338"/>
    </location>
</feature>